<dbReference type="InterPro" id="IPR010281">
    <property type="entry name" value="DUF885"/>
</dbReference>
<evidence type="ECO:0000313" key="2">
    <source>
        <dbReference type="EMBL" id="KAK2555788.1"/>
    </source>
</evidence>
<sequence length="1062" mass="121595">MESWSREEIATCSCSERKYRHVHCPCLQCRGSATDRNTELRHWRESQLLTTEVESESSSFHEISDEIHVSTASCASPEPAEVEANLSDGSDESEVVTSVGSDSDIEDPAGLQGMEPQNPLKKVILTAVINALKVMDKSGSSIKTFEEILNYGKTMLLTLIDESVDVHVLSAMWPKNWNDVQLLLREEGFEDAKEYFICFCRTEKVITRNGKTHVKFIYSGNYSIMDKKDSLCTHCGNKGYLKYYYLGLESKVKNWFKTETMCQKMLSHWNEKEHWLGRKEAWPLKQEFWDGQRWMDLQWFWDPSKVWPLPTLCVHCSAVISVDHITTSPDGLNNLKTVTCPECFETFHHSIEMARGSPLNLALIAHWDGWQPFGTSFRGCGSFEVSIANMTKRDRCHVEEVYVVGFVPCSDLPKDLPEYLDPFLKPLVDDLSKGFISGYNIPYPLQFSSGEFHSSAIENIRLLLLCWTGDHPGQCEVGKFLNQGKCGCRREKLQGQQLENSSNNHYYYGSNRFYFRHPCEKRQIEQELENLYDIENETRTTVRKAMSSKLGFTGISLLHKVLYPLYKFDVTKHMVYDVYHTIPLNVVKNQLTRLLELEMVDTEYLDKQIKNFPWSKELKDGRLPRPVGKECKGIGHWKAEGLQKFSFPMTTCIFEDKFQDDEEFQIQTLVSRLTELHFYSGRQGWTDEMINDHFKLAWRLNVLVEELQGLQMCTISLHNLIHIHEDIINFAACDNYWCAVFERAVKHYVKKSHNCKGIERTFASSEARREFLKSLGGTEVVSDLGKHDVIQGVVSSVETARKIASKDSSPRQAFLIGSATNVKPLMRDDQSKIARALAVPLEKVSSSALFSNRCYLNNVGYDGTKCCSGDCFLIAINGQETVVKIETLLSLNCGDDLWKLLGKGYLYSFHQDAHGQISLNYWTGFTKVEKFLGNEVTFFPSENILRKVLLYDFGNGLLTVVDYLRPWNQALYVPIVPVYPEKGDMLLVQGGGPSDVWYGHVQDIDFRNKSVDVYFFIESRRCPNVFVRESRHRGARNTVSWRSVIGVADGHWSGPGMWTKDL</sequence>
<dbReference type="PANTHER" id="PTHR33361">
    <property type="entry name" value="GLR0591 PROTEIN"/>
    <property type="match status" value="1"/>
</dbReference>
<dbReference type="AlphaFoldDB" id="A0AAD9Q6R8"/>
<dbReference type="Proteomes" id="UP001249851">
    <property type="component" value="Unassembled WGS sequence"/>
</dbReference>
<evidence type="ECO:0000313" key="3">
    <source>
        <dbReference type="Proteomes" id="UP001249851"/>
    </source>
</evidence>
<proteinExistence type="predicted"/>
<reference evidence="2" key="1">
    <citation type="journal article" date="2023" name="G3 (Bethesda)">
        <title>Whole genome assembly and annotation of the endangered Caribbean coral Acropora cervicornis.</title>
        <authorList>
            <person name="Selwyn J.D."/>
            <person name="Vollmer S.V."/>
        </authorList>
    </citation>
    <scope>NUCLEOTIDE SEQUENCE</scope>
    <source>
        <strain evidence="2">K2</strain>
    </source>
</reference>
<reference evidence="2" key="2">
    <citation type="journal article" date="2023" name="Science">
        <title>Genomic signatures of disease resistance in endangered staghorn corals.</title>
        <authorList>
            <person name="Vollmer S.V."/>
            <person name="Selwyn J.D."/>
            <person name="Despard B.A."/>
            <person name="Roesel C.L."/>
        </authorList>
    </citation>
    <scope>NUCLEOTIDE SEQUENCE</scope>
    <source>
        <strain evidence="2">K2</strain>
    </source>
</reference>
<evidence type="ECO:0000256" key="1">
    <source>
        <dbReference type="SAM" id="MobiDB-lite"/>
    </source>
</evidence>
<name>A0AAD9Q6R8_ACRCE</name>
<feature type="region of interest" description="Disordered" evidence="1">
    <location>
        <begin position="72"/>
        <end position="103"/>
    </location>
</feature>
<accession>A0AAD9Q6R8</accession>
<comment type="caution">
    <text evidence="2">The sequence shown here is derived from an EMBL/GenBank/DDBJ whole genome shotgun (WGS) entry which is preliminary data.</text>
</comment>
<gene>
    <name evidence="2" type="ORF">P5673_022385</name>
</gene>
<keyword evidence="3" id="KW-1185">Reference proteome</keyword>
<dbReference type="EMBL" id="JARQWQ010000060">
    <property type="protein sequence ID" value="KAK2555788.1"/>
    <property type="molecule type" value="Genomic_DNA"/>
</dbReference>
<organism evidence="2 3">
    <name type="scientific">Acropora cervicornis</name>
    <name type="common">Staghorn coral</name>
    <dbReference type="NCBI Taxonomy" id="6130"/>
    <lineage>
        <taxon>Eukaryota</taxon>
        <taxon>Metazoa</taxon>
        <taxon>Cnidaria</taxon>
        <taxon>Anthozoa</taxon>
        <taxon>Hexacorallia</taxon>
        <taxon>Scleractinia</taxon>
        <taxon>Astrocoeniina</taxon>
        <taxon>Acroporidae</taxon>
        <taxon>Acropora</taxon>
    </lineage>
</organism>
<protein>
    <submittedName>
        <fullName evidence="2">Uncharacterized protein</fullName>
    </submittedName>
</protein>
<dbReference type="PANTHER" id="PTHR33361:SF2">
    <property type="entry name" value="DUF885 DOMAIN-CONTAINING PROTEIN"/>
    <property type="match status" value="1"/>
</dbReference>